<dbReference type="RefSeq" id="XP_040684830.1">
    <property type="nucleotide sequence ID" value="XM_040831476.1"/>
</dbReference>
<reference evidence="3" key="1">
    <citation type="journal article" date="2017" name="Genome Biol.">
        <title>Comparative genomics reveals high biological diversity and specific adaptations in the industrially and medically important fungal genus Aspergillus.</title>
        <authorList>
            <person name="de Vries R.P."/>
            <person name="Riley R."/>
            <person name="Wiebenga A."/>
            <person name="Aguilar-Osorio G."/>
            <person name="Amillis S."/>
            <person name="Uchima C.A."/>
            <person name="Anderluh G."/>
            <person name="Asadollahi M."/>
            <person name="Askin M."/>
            <person name="Barry K."/>
            <person name="Battaglia E."/>
            <person name="Bayram O."/>
            <person name="Benocci T."/>
            <person name="Braus-Stromeyer S.A."/>
            <person name="Caldana C."/>
            <person name="Canovas D."/>
            <person name="Cerqueira G.C."/>
            <person name="Chen F."/>
            <person name="Chen W."/>
            <person name="Choi C."/>
            <person name="Clum A."/>
            <person name="Dos Santos R.A."/>
            <person name="Damasio A.R."/>
            <person name="Diallinas G."/>
            <person name="Emri T."/>
            <person name="Fekete E."/>
            <person name="Flipphi M."/>
            <person name="Freyberg S."/>
            <person name="Gallo A."/>
            <person name="Gournas C."/>
            <person name="Habgood R."/>
            <person name="Hainaut M."/>
            <person name="Harispe M.L."/>
            <person name="Henrissat B."/>
            <person name="Hilden K.S."/>
            <person name="Hope R."/>
            <person name="Hossain A."/>
            <person name="Karabika E."/>
            <person name="Karaffa L."/>
            <person name="Karanyi Z."/>
            <person name="Krasevec N."/>
            <person name="Kuo A."/>
            <person name="Kusch H."/>
            <person name="LaButti K."/>
            <person name="Lagendijk E.L."/>
            <person name="Lapidus A."/>
            <person name="Levasseur A."/>
            <person name="Lindquist E."/>
            <person name="Lipzen A."/>
            <person name="Logrieco A.F."/>
            <person name="MacCabe A."/>
            <person name="Maekelae M.R."/>
            <person name="Malavazi I."/>
            <person name="Melin P."/>
            <person name="Meyer V."/>
            <person name="Mielnichuk N."/>
            <person name="Miskei M."/>
            <person name="Molnar A.P."/>
            <person name="Mule G."/>
            <person name="Ngan C.Y."/>
            <person name="Orejas M."/>
            <person name="Orosz E."/>
            <person name="Ouedraogo J.P."/>
            <person name="Overkamp K.M."/>
            <person name="Park H.-S."/>
            <person name="Perrone G."/>
            <person name="Piumi F."/>
            <person name="Punt P.J."/>
            <person name="Ram A.F."/>
            <person name="Ramon A."/>
            <person name="Rauscher S."/>
            <person name="Record E."/>
            <person name="Riano-Pachon D.M."/>
            <person name="Robert V."/>
            <person name="Roehrig J."/>
            <person name="Ruller R."/>
            <person name="Salamov A."/>
            <person name="Salih N.S."/>
            <person name="Samson R.A."/>
            <person name="Sandor E."/>
            <person name="Sanguinetti M."/>
            <person name="Schuetze T."/>
            <person name="Sepcic K."/>
            <person name="Shelest E."/>
            <person name="Sherlock G."/>
            <person name="Sophianopoulou V."/>
            <person name="Squina F.M."/>
            <person name="Sun H."/>
            <person name="Susca A."/>
            <person name="Todd R.B."/>
            <person name="Tsang A."/>
            <person name="Unkles S.E."/>
            <person name="van de Wiele N."/>
            <person name="van Rossen-Uffink D."/>
            <person name="Oliveira J.V."/>
            <person name="Vesth T.C."/>
            <person name="Visser J."/>
            <person name="Yu J.-H."/>
            <person name="Zhou M."/>
            <person name="Andersen M.R."/>
            <person name="Archer D.B."/>
            <person name="Baker S.E."/>
            <person name="Benoit I."/>
            <person name="Brakhage A.A."/>
            <person name="Braus G.H."/>
            <person name="Fischer R."/>
            <person name="Frisvad J.C."/>
            <person name="Goldman G.H."/>
            <person name="Houbraken J."/>
            <person name="Oakley B."/>
            <person name="Pocsi I."/>
            <person name="Scazzocchio C."/>
            <person name="Seiboth B."/>
            <person name="vanKuyk P.A."/>
            <person name="Wortman J."/>
            <person name="Dyer P.S."/>
            <person name="Grigoriev I.V."/>
        </authorList>
    </citation>
    <scope>NUCLEOTIDE SEQUENCE [LARGE SCALE GENOMIC DNA]</scope>
    <source>
        <strain evidence="3">DTO 134E9</strain>
    </source>
</reference>
<dbReference type="VEuPathDB" id="FungiDB:ASPWEDRAFT_176252"/>
<dbReference type="GeneID" id="63747324"/>
<dbReference type="STRING" id="1073089.A0A1L9R8E5"/>
<feature type="region of interest" description="Disordered" evidence="1">
    <location>
        <begin position="1"/>
        <end position="71"/>
    </location>
</feature>
<proteinExistence type="predicted"/>
<dbReference type="Proteomes" id="UP000184383">
    <property type="component" value="Unassembled WGS sequence"/>
</dbReference>
<dbReference type="OrthoDB" id="5375886at2759"/>
<gene>
    <name evidence="2" type="ORF">ASPWEDRAFT_176252</name>
</gene>
<name>A0A1L9R8E5_ASPWE</name>
<evidence type="ECO:0000313" key="3">
    <source>
        <dbReference type="Proteomes" id="UP000184383"/>
    </source>
</evidence>
<feature type="compositionally biased region" description="Basic and acidic residues" evidence="1">
    <location>
        <begin position="30"/>
        <end position="52"/>
    </location>
</feature>
<sequence>MSAPYPGRQSPEPETQTGAQLQDPPSWGRTDPEYRGAPRHSQDESEETKSKLESNPPPSRYEQIEESNYIS</sequence>
<keyword evidence="3" id="KW-1185">Reference proteome</keyword>
<protein>
    <submittedName>
        <fullName evidence="2">Uncharacterized protein</fullName>
    </submittedName>
</protein>
<dbReference type="AlphaFoldDB" id="A0A1L9R8E5"/>
<evidence type="ECO:0000256" key="1">
    <source>
        <dbReference type="SAM" id="MobiDB-lite"/>
    </source>
</evidence>
<dbReference type="EMBL" id="KV878216">
    <property type="protein sequence ID" value="OJJ31153.1"/>
    <property type="molecule type" value="Genomic_DNA"/>
</dbReference>
<organism evidence="2 3">
    <name type="scientific">Aspergillus wentii DTO 134E9</name>
    <dbReference type="NCBI Taxonomy" id="1073089"/>
    <lineage>
        <taxon>Eukaryota</taxon>
        <taxon>Fungi</taxon>
        <taxon>Dikarya</taxon>
        <taxon>Ascomycota</taxon>
        <taxon>Pezizomycotina</taxon>
        <taxon>Eurotiomycetes</taxon>
        <taxon>Eurotiomycetidae</taxon>
        <taxon>Eurotiales</taxon>
        <taxon>Aspergillaceae</taxon>
        <taxon>Aspergillus</taxon>
        <taxon>Aspergillus subgen. Cremei</taxon>
    </lineage>
</organism>
<evidence type="ECO:0000313" key="2">
    <source>
        <dbReference type="EMBL" id="OJJ31153.1"/>
    </source>
</evidence>
<accession>A0A1L9R8E5</accession>